<dbReference type="GO" id="GO:0046464">
    <property type="term" value="P:acylglycerol catabolic process"/>
    <property type="evidence" value="ECO:0007669"/>
    <property type="project" value="TreeGrafter"/>
</dbReference>
<accession>A0AA39R4X7</accession>
<sequence>MNPSVRFSIACLLPAFLLFAQLASAHPGASSARHPNNCSINEHPDVTDLDGVNYLRHVHSARLLSGHNYRYVHYRPYNSSKPSVLFLHGFPSSSYDWRRQYDYFASRGYGILAPDLLGYGGSDKPGNVEAYTLKNQANDIAELLDCVGIDDMMIVAHDLGSPLLSRIVTYYPDRSAKYVFLDIGYSAPPLGLNAAGINALNARSLATEGYEPSGYWAFFNETGAGRVLDAHQDSFWSVIYTDDDPTYWRTVYGPTGALETFIEADKMAPTGGFVSDKDRDIHNRIFAAKQGGYDPCLNHYRALYRNLNLADENAIPHSAVNITKPVLLLTAAKDPIGTPARAEAGTQPYAPDLRLQQIDSGHFIMLEKADEVNDAMRAFFES</sequence>
<keyword evidence="1" id="KW-0732">Signal</keyword>
<feature type="domain" description="AB hydrolase-1" evidence="2">
    <location>
        <begin position="82"/>
        <end position="194"/>
    </location>
</feature>
<reference evidence="3" key="1">
    <citation type="submission" date="2023-03" db="EMBL/GenBank/DDBJ databases">
        <title>Complete genome of Cladonia borealis.</title>
        <authorList>
            <person name="Park H."/>
        </authorList>
    </citation>
    <scope>NUCLEOTIDE SEQUENCE</scope>
    <source>
        <strain evidence="3">ANT050790</strain>
    </source>
</reference>
<protein>
    <recommendedName>
        <fullName evidence="2">AB hydrolase-1 domain-containing protein</fullName>
    </recommendedName>
</protein>
<feature type="chain" id="PRO_5041202261" description="AB hydrolase-1 domain-containing protein" evidence="1">
    <location>
        <begin position="26"/>
        <end position="382"/>
    </location>
</feature>
<dbReference type="SUPFAM" id="SSF53474">
    <property type="entry name" value="alpha/beta-Hydrolases"/>
    <property type="match status" value="1"/>
</dbReference>
<evidence type="ECO:0000313" key="3">
    <source>
        <dbReference type="EMBL" id="KAK0513398.1"/>
    </source>
</evidence>
<dbReference type="InterPro" id="IPR000073">
    <property type="entry name" value="AB_hydrolase_1"/>
</dbReference>
<keyword evidence="4" id="KW-1185">Reference proteome</keyword>
<organism evidence="3 4">
    <name type="scientific">Cladonia borealis</name>
    <dbReference type="NCBI Taxonomy" id="184061"/>
    <lineage>
        <taxon>Eukaryota</taxon>
        <taxon>Fungi</taxon>
        <taxon>Dikarya</taxon>
        <taxon>Ascomycota</taxon>
        <taxon>Pezizomycotina</taxon>
        <taxon>Lecanoromycetes</taxon>
        <taxon>OSLEUM clade</taxon>
        <taxon>Lecanoromycetidae</taxon>
        <taxon>Lecanorales</taxon>
        <taxon>Lecanorineae</taxon>
        <taxon>Cladoniaceae</taxon>
        <taxon>Cladonia</taxon>
    </lineage>
</organism>
<name>A0AA39R4X7_9LECA</name>
<dbReference type="GO" id="GO:0047372">
    <property type="term" value="F:monoacylglycerol lipase activity"/>
    <property type="evidence" value="ECO:0007669"/>
    <property type="project" value="TreeGrafter"/>
</dbReference>
<dbReference type="Pfam" id="PF00561">
    <property type="entry name" value="Abhydrolase_1"/>
    <property type="match status" value="1"/>
</dbReference>
<dbReference type="EMBL" id="JAFEKC020000008">
    <property type="protein sequence ID" value="KAK0513398.1"/>
    <property type="molecule type" value="Genomic_DNA"/>
</dbReference>
<dbReference type="PANTHER" id="PTHR43798">
    <property type="entry name" value="MONOACYLGLYCEROL LIPASE"/>
    <property type="match status" value="1"/>
</dbReference>
<dbReference type="InterPro" id="IPR029058">
    <property type="entry name" value="AB_hydrolase_fold"/>
</dbReference>
<dbReference type="GO" id="GO:0016020">
    <property type="term" value="C:membrane"/>
    <property type="evidence" value="ECO:0007669"/>
    <property type="project" value="TreeGrafter"/>
</dbReference>
<evidence type="ECO:0000313" key="4">
    <source>
        <dbReference type="Proteomes" id="UP001166286"/>
    </source>
</evidence>
<gene>
    <name evidence="3" type="ORF">JMJ35_004384</name>
</gene>
<dbReference type="PANTHER" id="PTHR43798:SF33">
    <property type="entry name" value="HYDROLASE, PUTATIVE (AFU_ORTHOLOGUE AFUA_2G14860)-RELATED"/>
    <property type="match status" value="1"/>
</dbReference>
<proteinExistence type="predicted"/>
<dbReference type="AlphaFoldDB" id="A0AA39R4X7"/>
<dbReference type="InterPro" id="IPR000639">
    <property type="entry name" value="Epox_hydrolase-like"/>
</dbReference>
<dbReference type="Gene3D" id="3.40.50.1820">
    <property type="entry name" value="alpha/beta hydrolase"/>
    <property type="match status" value="1"/>
</dbReference>
<evidence type="ECO:0000256" key="1">
    <source>
        <dbReference type="SAM" id="SignalP"/>
    </source>
</evidence>
<comment type="caution">
    <text evidence="3">The sequence shown here is derived from an EMBL/GenBank/DDBJ whole genome shotgun (WGS) entry which is preliminary data.</text>
</comment>
<evidence type="ECO:0000259" key="2">
    <source>
        <dbReference type="Pfam" id="PF00561"/>
    </source>
</evidence>
<feature type="signal peptide" evidence="1">
    <location>
        <begin position="1"/>
        <end position="25"/>
    </location>
</feature>
<dbReference type="Proteomes" id="UP001166286">
    <property type="component" value="Unassembled WGS sequence"/>
</dbReference>
<dbReference type="InterPro" id="IPR050266">
    <property type="entry name" value="AB_hydrolase_sf"/>
</dbReference>
<dbReference type="PRINTS" id="PR00412">
    <property type="entry name" value="EPOXHYDRLASE"/>
</dbReference>